<reference evidence="1 2" key="1">
    <citation type="submission" date="2012-05" db="EMBL/GenBank/DDBJ databases">
        <title>Recombination and specialization in a pathogen metapopulation.</title>
        <authorList>
            <person name="Gardiner A."/>
            <person name="Kemen E."/>
            <person name="Schultz-Larsen T."/>
            <person name="MacLean D."/>
            <person name="Van Oosterhout C."/>
            <person name="Jones J.D.G."/>
        </authorList>
    </citation>
    <scope>NUCLEOTIDE SEQUENCE [LARGE SCALE GENOMIC DNA]</scope>
    <source>
        <strain evidence="1 2">Ac Nc2</strain>
    </source>
</reference>
<dbReference type="EMBL" id="CAIX01000318">
    <property type="protein sequence ID" value="CCI49616.1"/>
    <property type="molecule type" value="Genomic_DNA"/>
</dbReference>
<dbReference type="InParanoid" id="A0A024GTD0"/>
<name>A0A024GTD0_9STRA</name>
<accession>A0A024GTD0</accession>
<keyword evidence="2" id="KW-1185">Reference proteome</keyword>
<comment type="caution">
    <text evidence="1">The sequence shown here is derived from an EMBL/GenBank/DDBJ whole genome shotgun (WGS) entry which is preliminary data.</text>
</comment>
<sequence>MDYRLPGNSDSNGFHQGFRLQIVNQYTPIYRSSEIPDWVLGAEILRTVKISINTMDGEKMLEASPYENFVAEKSDSDSDNDVFQ</sequence>
<evidence type="ECO:0000313" key="2">
    <source>
        <dbReference type="Proteomes" id="UP000053237"/>
    </source>
</evidence>
<organism evidence="1 2">
    <name type="scientific">Albugo candida</name>
    <dbReference type="NCBI Taxonomy" id="65357"/>
    <lineage>
        <taxon>Eukaryota</taxon>
        <taxon>Sar</taxon>
        <taxon>Stramenopiles</taxon>
        <taxon>Oomycota</taxon>
        <taxon>Peronosporomycetes</taxon>
        <taxon>Albuginales</taxon>
        <taxon>Albuginaceae</taxon>
        <taxon>Albugo</taxon>
    </lineage>
</organism>
<evidence type="ECO:0000313" key="1">
    <source>
        <dbReference type="EMBL" id="CCI49616.1"/>
    </source>
</evidence>
<proteinExistence type="predicted"/>
<gene>
    <name evidence="1" type="ORF">BN9_109770</name>
</gene>
<dbReference type="Proteomes" id="UP000053237">
    <property type="component" value="Unassembled WGS sequence"/>
</dbReference>
<protein>
    <submittedName>
        <fullName evidence="1">Uncharacterized protein</fullName>
    </submittedName>
</protein>
<dbReference type="AlphaFoldDB" id="A0A024GTD0"/>